<proteinExistence type="inferred from homology"/>
<keyword evidence="12 13" id="KW-0464">Manganese</keyword>
<evidence type="ECO:0000256" key="14">
    <source>
        <dbReference type="SAM" id="MobiDB-lite"/>
    </source>
</evidence>
<keyword evidence="6 13" id="KW-0479">Metal-binding</keyword>
<dbReference type="CDD" id="cd09637">
    <property type="entry name" value="Cas4_I-A_I-B_I-C_I-D_II-B"/>
    <property type="match status" value="1"/>
</dbReference>
<feature type="compositionally biased region" description="Basic and acidic residues" evidence="14">
    <location>
        <begin position="230"/>
        <end position="239"/>
    </location>
</feature>
<dbReference type="GO" id="GO:0051536">
    <property type="term" value="F:iron-sulfur cluster binding"/>
    <property type="evidence" value="ECO:0007669"/>
    <property type="project" value="UniProtKB-KW"/>
</dbReference>
<dbReference type="eggNOG" id="COG1468">
    <property type="taxonomic scope" value="Bacteria"/>
</dbReference>
<keyword evidence="11 13" id="KW-0051">Antiviral defense</keyword>
<dbReference type="HOGENOM" id="CLU_102055_1_1_7"/>
<dbReference type="Gene3D" id="3.90.320.10">
    <property type="match status" value="1"/>
</dbReference>
<dbReference type="InterPro" id="IPR011604">
    <property type="entry name" value="PDDEXK-like_dom_sf"/>
</dbReference>
<evidence type="ECO:0000256" key="2">
    <source>
        <dbReference type="ARBA" id="ARBA00009189"/>
    </source>
</evidence>
<dbReference type="PANTHER" id="PTHR36531">
    <property type="entry name" value="CRISPR-ASSOCIATED EXONUCLEASE CAS4"/>
    <property type="match status" value="1"/>
</dbReference>
<comment type="similarity">
    <text evidence="2 13">Belongs to the CRISPR-associated exonuclease Cas4 family.</text>
</comment>
<feature type="compositionally biased region" description="Basic and acidic residues" evidence="14">
    <location>
        <begin position="206"/>
        <end position="219"/>
    </location>
</feature>
<gene>
    <name evidence="16" type="ordered locus">DvMF_1975</name>
</gene>
<keyword evidence="5 13" id="KW-0540">Nuclease</keyword>
<dbReference type="STRING" id="883.DvMF_1975"/>
<dbReference type="InterPro" id="IPR013343">
    <property type="entry name" value="CRISPR-assoc_prot_Cas4"/>
</dbReference>
<dbReference type="GO" id="GO:0046872">
    <property type="term" value="F:metal ion binding"/>
    <property type="evidence" value="ECO:0007669"/>
    <property type="project" value="UniProtKB-KW"/>
</dbReference>
<comment type="cofactor">
    <cofactor evidence="13">
        <name>iron-sulfur cluster</name>
        <dbReference type="ChEBI" id="CHEBI:30408"/>
    </cofactor>
</comment>
<organism evidence="16">
    <name type="scientific">Nitratidesulfovibrio vulgaris (strain DSM 19637 / Miyazaki F)</name>
    <name type="common">Desulfovibrio vulgaris</name>
    <dbReference type="NCBI Taxonomy" id="883"/>
    <lineage>
        <taxon>Bacteria</taxon>
        <taxon>Pseudomonadati</taxon>
        <taxon>Thermodesulfobacteriota</taxon>
        <taxon>Desulfovibrionia</taxon>
        <taxon>Desulfovibrionales</taxon>
        <taxon>Desulfovibrionaceae</taxon>
        <taxon>Nitratidesulfovibrio</taxon>
    </lineage>
</organism>
<name>B8DQ54_NITV9</name>
<evidence type="ECO:0000256" key="11">
    <source>
        <dbReference type="ARBA" id="ARBA00023118"/>
    </source>
</evidence>
<dbReference type="KEGG" id="dvm:DvMF_1975"/>
<comment type="function">
    <text evidence="13">CRISPR (clustered regularly interspaced short palindromic repeat) is an adaptive immune system that provides protection against mobile genetic elements (viruses, transposable elements and conjugative plasmids). CRISPR clusters contain sequences complementary to antecedent mobile elements and target invading nucleic acids. CRISPR clusters are transcribed and processed into CRISPR RNA (crRNA).</text>
</comment>
<evidence type="ECO:0000256" key="10">
    <source>
        <dbReference type="ARBA" id="ARBA00023014"/>
    </source>
</evidence>
<dbReference type="InterPro" id="IPR051827">
    <property type="entry name" value="Cas4_exonuclease"/>
</dbReference>
<dbReference type="GO" id="GO:0051607">
    <property type="term" value="P:defense response to virus"/>
    <property type="evidence" value="ECO:0007669"/>
    <property type="project" value="UniProtKB-KW"/>
</dbReference>
<evidence type="ECO:0000256" key="1">
    <source>
        <dbReference type="ARBA" id="ARBA00001966"/>
    </source>
</evidence>
<keyword evidence="10 13" id="KW-0411">Iron-sulfur</keyword>
<evidence type="ECO:0000256" key="12">
    <source>
        <dbReference type="ARBA" id="ARBA00023211"/>
    </source>
</evidence>
<dbReference type="NCBIfam" id="TIGR00372">
    <property type="entry name" value="cas4"/>
    <property type="match status" value="1"/>
</dbReference>
<keyword evidence="8 13" id="KW-0269">Exonuclease</keyword>
<evidence type="ECO:0000256" key="9">
    <source>
        <dbReference type="ARBA" id="ARBA00023004"/>
    </source>
</evidence>
<sequence>MYPESDLMPVSALQHLIYCPRQCALIHIEQVWDDNVHTALGNILHERVDRPGMERRRGVRTEFGVPLRSLALGLAGRADAVEFAADGPCPVEYKQGRPKRHAADHIQLCAQAMCLEEMTGRAVPLGVLFYATTRKRQTVELDEHLRQLVRETTMALHALVATGITPRPEPGPKCKGCSLADRCRPGTFAQGGRSAARYLAQARRAVRDEDARPGARDGVPDGILDGVPKGTRDGARDIDMPSAPRPPHPPRQEDD</sequence>
<evidence type="ECO:0000313" key="16">
    <source>
        <dbReference type="EMBL" id="ACL08918.1"/>
    </source>
</evidence>
<dbReference type="GO" id="GO:0004527">
    <property type="term" value="F:exonuclease activity"/>
    <property type="evidence" value="ECO:0007669"/>
    <property type="project" value="UniProtKB-KW"/>
</dbReference>
<reference evidence="16" key="1">
    <citation type="submission" date="2008-10" db="EMBL/GenBank/DDBJ databases">
        <title>Complete sequence of Desulfovibrio vulgaris str. 'Miyazaki F'.</title>
        <authorList>
            <person name="Lucas S."/>
            <person name="Copeland A."/>
            <person name="Lapidus A."/>
            <person name="Glavina del Rio T."/>
            <person name="Dalin E."/>
            <person name="Tice H."/>
            <person name="Bruce D."/>
            <person name="Goodwin L."/>
            <person name="Pitluck S."/>
            <person name="Sims D."/>
            <person name="Brettin T."/>
            <person name="Detter J.C."/>
            <person name="Han C."/>
            <person name="Larimer F."/>
            <person name="Land M."/>
            <person name="Hauser L."/>
            <person name="Kyrpides N."/>
            <person name="Mikhailova N."/>
            <person name="Hazen T.C."/>
            <person name="Richardson P."/>
        </authorList>
    </citation>
    <scope>NUCLEOTIDE SEQUENCE</scope>
    <source>
        <strain evidence="16">Miyazaki F</strain>
    </source>
</reference>
<feature type="domain" description="DUF83" evidence="15">
    <location>
        <begin position="11"/>
        <end position="183"/>
    </location>
</feature>
<evidence type="ECO:0000256" key="8">
    <source>
        <dbReference type="ARBA" id="ARBA00022839"/>
    </source>
</evidence>
<dbReference type="Pfam" id="PF01930">
    <property type="entry name" value="Cas_Cas4"/>
    <property type="match status" value="1"/>
</dbReference>
<evidence type="ECO:0000256" key="4">
    <source>
        <dbReference type="ARBA" id="ARBA00020049"/>
    </source>
</evidence>
<evidence type="ECO:0000256" key="13">
    <source>
        <dbReference type="RuleBase" id="RU365022"/>
    </source>
</evidence>
<dbReference type="OrthoDB" id="9781776at2"/>
<comment type="cofactor">
    <cofactor evidence="13">
        <name>Mg(2+)</name>
        <dbReference type="ChEBI" id="CHEBI:18420"/>
    </cofactor>
    <cofactor evidence="13">
        <name>Mn(2+)</name>
        <dbReference type="ChEBI" id="CHEBI:29035"/>
    </cofactor>
    <text evidence="13">Mg(2+) or Mn(2+) required for ssDNA cleavage activity.</text>
</comment>
<keyword evidence="7 13" id="KW-0378">Hydrolase</keyword>
<evidence type="ECO:0000256" key="5">
    <source>
        <dbReference type="ARBA" id="ARBA00022722"/>
    </source>
</evidence>
<dbReference type="EMBL" id="CP001197">
    <property type="protein sequence ID" value="ACL08918.1"/>
    <property type="molecule type" value="Genomic_DNA"/>
</dbReference>
<evidence type="ECO:0000256" key="3">
    <source>
        <dbReference type="ARBA" id="ARBA00012768"/>
    </source>
</evidence>
<protein>
    <recommendedName>
        <fullName evidence="4 13">CRISPR-associated exonuclease Cas4</fullName>
        <ecNumber evidence="3 13">3.1.12.1</ecNumber>
    </recommendedName>
</protein>
<keyword evidence="9 13" id="KW-0408">Iron</keyword>
<dbReference type="AlphaFoldDB" id="B8DQ54"/>
<comment type="cofactor">
    <cofactor evidence="1">
        <name>[4Fe-4S] cluster</name>
        <dbReference type="ChEBI" id="CHEBI:49883"/>
    </cofactor>
</comment>
<feature type="region of interest" description="Disordered" evidence="14">
    <location>
        <begin position="206"/>
        <end position="255"/>
    </location>
</feature>
<dbReference type="PANTHER" id="PTHR36531:SF6">
    <property type="entry name" value="DNA REPLICATION ATP-DEPENDENT HELICASE_NUCLEASE DNA2"/>
    <property type="match status" value="1"/>
</dbReference>
<evidence type="ECO:0000256" key="6">
    <source>
        <dbReference type="ARBA" id="ARBA00022723"/>
    </source>
</evidence>
<evidence type="ECO:0000259" key="15">
    <source>
        <dbReference type="Pfam" id="PF01930"/>
    </source>
</evidence>
<evidence type="ECO:0000256" key="7">
    <source>
        <dbReference type="ARBA" id="ARBA00022801"/>
    </source>
</evidence>
<dbReference type="EC" id="3.1.12.1" evidence="3 13"/>
<dbReference type="InterPro" id="IPR022765">
    <property type="entry name" value="Dna2/Cas4_DUF83"/>
</dbReference>
<accession>B8DQ54</accession>